<keyword evidence="1" id="KW-0812">Transmembrane</keyword>
<dbReference type="SUPFAM" id="SSF52096">
    <property type="entry name" value="ClpP/crotonase"/>
    <property type="match status" value="1"/>
</dbReference>
<reference evidence="4" key="1">
    <citation type="journal article" date="2019" name="Int. J. Syst. Evol. Microbiol.">
        <title>The Global Catalogue of Microorganisms (GCM) 10K type strain sequencing project: providing services to taxonomists for standard genome sequencing and annotation.</title>
        <authorList>
            <consortium name="The Broad Institute Genomics Platform"/>
            <consortium name="The Broad Institute Genome Sequencing Center for Infectious Disease"/>
            <person name="Wu L."/>
            <person name="Ma J."/>
        </authorList>
    </citation>
    <scope>NUCLEOTIDE SEQUENCE [LARGE SCALE GENOMIC DNA]</scope>
    <source>
        <strain evidence="4">LMG 29894</strain>
    </source>
</reference>
<keyword evidence="1" id="KW-0472">Membrane</keyword>
<dbReference type="Proteomes" id="UP001595791">
    <property type="component" value="Unassembled WGS sequence"/>
</dbReference>
<evidence type="ECO:0000256" key="1">
    <source>
        <dbReference type="SAM" id="Phobius"/>
    </source>
</evidence>
<evidence type="ECO:0000313" key="3">
    <source>
        <dbReference type="EMBL" id="MFC4161078.1"/>
    </source>
</evidence>
<feature type="transmembrane region" description="Helical" evidence="1">
    <location>
        <begin position="67"/>
        <end position="90"/>
    </location>
</feature>
<protein>
    <submittedName>
        <fullName evidence="3">GYF domain-containing protein</fullName>
    </submittedName>
</protein>
<feature type="transmembrane region" description="Helical" evidence="1">
    <location>
        <begin position="148"/>
        <end position="166"/>
    </location>
</feature>
<evidence type="ECO:0000259" key="2">
    <source>
        <dbReference type="Pfam" id="PF14237"/>
    </source>
</evidence>
<dbReference type="Gene3D" id="3.90.226.10">
    <property type="entry name" value="2-enoyl-CoA Hydratase, Chain A, domain 1"/>
    <property type="match status" value="1"/>
</dbReference>
<feature type="domain" description="GYF" evidence="2">
    <location>
        <begin position="3"/>
        <end position="46"/>
    </location>
</feature>
<keyword evidence="1" id="KW-1133">Transmembrane helix</keyword>
<organism evidence="3 4">
    <name type="scientific">Chitinimonas lacunae</name>
    <dbReference type="NCBI Taxonomy" id="1963018"/>
    <lineage>
        <taxon>Bacteria</taxon>
        <taxon>Pseudomonadati</taxon>
        <taxon>Pseudomonadota</taxon>
        <taxon>Betaproteobacteria</taxon>
        <taxon>Neisseriales</taxon>
        <taxon>Chitinibacteraceae</taxon>
        <taxon>Chitinimonas</taxon>
    </lineage>
</organism>
<sequence length="568" mass="63313">MAWYYLKDGRRKGPVSSAALRLLLRRGELAPDCPIWRSGSGERSTVGQLGANPGRGGWLRRHWRGQLGLPVSFWINGFACQLVLFVLAIAVGRLLSSLHHPYAFATGLVLLWLGATAILSWLGIGIWRSASAYCQQHRERWRRAWGRLAQMAVLLLFAHMSIQFISEDIGLPGIWQGFRHTAFDDGLAPFRIEVLNQGRELALRGGLRRGANVALAQALAAHPKVRLVQLDSQGGLIDEGRKMQALIHRHGLTTFVPHGCFSACTVAFLGGHQRILREGAQLGFHSPSLLGLKGSLATAMRKQERHYLLTLGLAPHFVERILATPADEIWLPSLAELRASEVVTEINDGSSYGMLPEHKPGAFEAELLRMPVYRALKQHAPAEYQRVLDRWQKGLAQGEPLDSVRGELGPQLWTLGINQLHRIPPPVARRYLTLQIEHLRSLQQHDPRLCFAFTFGGDDEQDYGRYLSPKQRERETELLAELITAADAPAVPPVPDQVAQIRQNLMERLYHEAGDAIHELPRAARGEPVDRNRACSLVLRYYELAQTLPDAELSPLVKTLFAPSQTGS</sequence>
<dbReference type="InterPro" id="IPR025640">
    <property type="entry name" value="GYF_2"/>
</dbReference>
<gene>
    <name evidence="3" type="ORF">ACFOW7_17210</name>
</gene>
<accession>A0ABV8MVE5</accession>
<evidence type="ECO:0000313" key="4">
    <source>
        <dbReference type="Proteomes" id="UP001595791"/>
    </source>
</evidence>
<comment type="caution">
    <text evidence="3">The sequence shown here is derived from an EMBL/GenBank/DDBJ whole genome shotgun (WGS) entry which is preliminary data.</text>
</comment>
<proteinExistence type="predicted"/>
<feature type="transmembrane region" description="Helical" evidence="1">
    <location>
        <begin position="102"/>
        <end position="127"/>
    </location>
</feature>
<dbReference type="InterPro" id="IPR029045">
    <property type="entry name" value="ClpP/crotonase-like_dom_sf"/>
</dbReference>
<keyword evidence="4" id="KW-1185">Reference proteome</keyword>
<name>A0ABV8MVE5_9NEIS</name>
<dbReference type="EMBL" id="JBHSBU010000001">
    <property type="protein sequence ID" value="MFC4161078.1"/>
    <property type="molecule type" value="Genomic_DNA"/>
</dbReference>
<dbReference type="Pfam" id="PF14237">
    <property type="entry name" value="GYF_2"/>
    <property type="match status" value="1"/>
</dbReference>
<dbReference type="RefSeq" id="WP_378166609.1">
    <property type="nucleotide sequence ID" value="NZ_JBHSBU010000001.1"/>
</dbReference>